<organism evidence="1 2">
    <name type="scientific">Afipia carboxydohydrogena</name>
    <name type="common">Pseudomonas carboxydohydrogena</name>
    <dbReference type="NCBI Taxonomy" id="290"/>
    <lineage>
        <taxon>Bacteria</taxon>
        <taxon>Pseudomonadati</taxon>
        <taxon>Pseudomonadota</taxon>
        <taxon>Alphaproteobacteria</taxon>
        <taxon>Hyphomicrobiales</taxon>
        <taxon>Nitrobacteraceae</taxon>
        <taxon>Afipia</taxon>
    </lineage>
</organism>
<gene>
    <name evidence="1" type="ORF">AFIC_003029</name>
</gene>
<protein>
    <submittedName>
        <fullName evidence="1">Uncharacterized protein</fullName>
    </submittedName>
</protein>
<reference evidence="1 2" key="1">
    <citation type="submission" date="2022-11" db="EMBL/GenBank/DDBJ databases">
        <authorList>
            <person name="Siebert D."/>
            <person name="Busche T."/>
            <person name="Saydam E."/>
            <person name="Kalinowski J."/>
            <person name="Ruckert C."/>
            <person name="Blombach B."/>
        </authorList>
    </citation>
    <scope>NUCLEOTIDE SEQUENCE [LARGE SCALE GENOMIC DNA]</scope>
    <source>
        <strain evidence="1 2">DSM 1083</strain>
    </source>
</reference>
<dbReference type="EMBL" id="CP113162">
    <property type="protein sequence ID" value="WEF51440.1"/>
    <property type="molecule type" value="Genomic_DNA"/>
</dbReference>
<sequence>MSDYPPFICELVFAPELSNRMLKAYLYDCPVFYKGRRLIFTLLTAPQVKNWVIYSASVQGPDGNAKDLEGAELAEFVKKPRQAKFNSFQVPLEEAEKWALNVKVDKELNPVSQVSLVLLHLQIKGYICSVAAQKDPEFVFACRNERRPKGDMTFHFTRTADDQATLNQIEIGTKVITGDRLVPVVNQLSDIGD</sequence>
<keyword evidence="2" id="KW-1185">Reference proteome</keyword>
<dbReference type="Proteomes" id="UP001213907">
    <property type="component" value="Chromosome"/>
</dbReference>
<accession>A0ABY8BN98</accession>
<evidence type="ECO:0000313" key="2">
    <source>
        <dbReference type="Proteomes" id="UP001213907"/>
    </source>
</evidence>
<dbReference type="RefSeq" id="WP_275247041.1">
    <property type="nucleotide sequence ID" value="NZ_CP113162.1"/>
</dbReference>
<evidence type="ECO:0000313" key="1">
    <source>
        <dbReference type="EMBL" id="WEF51440.1"/>
    </source>
</evidence>
<proteinExistence type="predicted"/>
<name>A0ABY8BN98_AFICR</name>